<feature type="region of interest" description="Disordered" evidence="1">
    <location>
        <begin position="218"/>
        <end position="255"/>
    </location>
</feature>
<dbReference type="PANTHER" id="PTHR31286:SF173">
    <property type="entry name" value="DUF4283 DOMAIN-CONTAINING PROTEIN"/>
    <property type="match status" value="1"/>
</dbReference>
<dbReference type="OrthoDB" id="995555at2759"/>
<accession>A0A9D4AIW8</accession>
<keyword evidence="3" id="KW-1185">Reference proteome</keyword>
<evidence type="ECO:0000256" key="1">
    <source>
        <dbReference type="SAM" id="MobiDB-lite"/>
    </source>
</evidence>
<feature type="compositionally biased region" description="Basic and acidic residues" evidence="1">
    <location>
        <begin position="146"/>
        <end position="167"/>
    </location>
</feature>
<comment type="caution">
    <text evidence="2">The sequence shown here is derived from an EMBL/GenBank/DDBJ whole genome shotgun (WGS) entry which is preliminary data.</text>
</comment>
<evidence type="ECO:0000313" key="3">
    <source>
        <dbReference type="Proteomes" id="UP000828251"/>
    </source>
</evidence>
<proteinExistence type="predicted"/>
<organism evidence="2 3">
    <name type="scientific">Gossypium stocksii</name>
    <dbReference type="NCBI Taxonomy" id="47602"/>
    <lineage>
        <taxon>Eukaryota</taxon>
        <taxon>Viridiplantae</taxon>
        <taxon>Streptophyta</taxon>
        <taxon>Embryophyta</taxon>
        <taxon>Tracheophyta</taxon>
        <taxon>Spermatophyta</taxon>
        <taxon>Magnoliopsida</taxon>
        <taxon>eudicotyledons</taxon>
        <taxon>Gunneridae</taxon>
        <taxon>Pentapetalae</taxon>
        <taxon>rosids</taxon>
        <taxon>malvids</taxon>
        <taxon>Malvales</taxon>
        <taxon>Malvaceae</taxon>
        <taxon>Malvoideae</taxon>
        <taxon>Gossypium</taxon>
    </lineage>
</organism>
<sequence length="288" mass="31546">MDHENCDEGKLANRSTKKVRIRVTEGVPDVIMDPVRATGNPLSWKDCLPGTGLRADYLTVRPWIKDFSTSQSYPSMVMAWIRLPGLLGHMYKRRILLEIGGTIGKVAKLDFNTDAGFWGRFARLAVYVNLEKPLISQLMAKRNRGEGDVIGKSEQRPKPNSYRDEPVAKSSTYGPWMSVERKETLVVEEGDQEEHFGLKAKPGYKGNRPVVLAPTKEVDPSLMGPKQQKEGGGNIVIKGQGPYGPTEGDRPGANAGQLKLGSAKLVIEKAVGVSNVGLGINGLLRIIL</sequence>
<feature type="region of interest" description="Disordered" evidence="1">
    <location>
        <begin position="146"/>
        <end position="169"/>
    </location>
</feature>
<gene>
    <name evidence="2" type="ORF">J1N35_005055</name>
</gene>
<evidence type="ECO:0008006" key="4">
    <source>
        <dbReference type="Google" id="ProtNLM"/>
    </source>
</evidence>
<dbReference type="EMBL" id="JAIQCV010000002">
    <property type="protein sequence ID" value="KAH1121895.1"/>
    <property type="molecule type" value="Genomic_DNA"/>
</dbReference>
<dbReference type="PANTHER" id="PTHR31286">
    <property type="entry name" value="GLYCINE-RICH CELL WALL STRUCTURAL PROTEIN 1.8-LIKE"/>
    <property type="match status" value="1"/>
</dbReference>
<dbReference type="Proteomes" id="UP000828251">
    <property type="component" value="Unassembled WGS sequence"/>
</dbReference>
<name>A0A9D4AIW8_9ROSI</name>
<evidence type="ECO:0000313" key="2">
    <source>
        <dbReference type="EMBL" id="KAH1121895.1"/>
    </source>
</evidence>
<dbReference type="AlphaFoldDB" id="A0A9D4AIW8"/>
<reference evidence="2 3" key="1">
    <citation type="journal article" date="2021" name="Plant Biotechnol. J.">
        <title>Multi-omics assisted identification of the key and species-specific regulatory components of drought-tolerant mechanisms in Gossypium stocksii.</title>
        <authorList>
            <person name="Yu D."/>
            <person name="Ke L."/>
            <person name="Zhang D."/>
            <person name="Wu Y."/>
            <person name="Sun Y."/>
            <person name="Mei J."/>
            <person name="Sun J."/>
            <person name="Sun Y."/>
        </authorList>
    </citation>
    <scope>NUCLEOTIDE SEQUENCE [LARGE SCALE GENOMIC DNA]</scope>
    <source>
        <strain evidence="3">cv. E1</strain>
        <tissue evidence="2">Leaf</tissue>
    </source>
</reference>
<dbReference type="InterPro" id="IPR040256">
    <property type="entry name" value="At4g02000-like"/>
</dbReference>
<protein>
    <recommendedName>
        <fullName evidence="4">DUF4283 domain-containing protein</fullName>
    </recommendedName>
</protein>